<dbReference type="Pfam" id="PF10035">
    <property type="entry name" value="DUF2179"/>
    <property type="match status" value="1"/>
</dbReference>
<dbReference type="Proteomes" id="UP000263486">
    <property type="component" value="Unassembled WGS sequence"/>
</dbReference>
<dbReference type="EMBL" id="QUAJ01000005">
    <property type="protein sequence ID" value="REI42277.1"/>
    <property type="molecule type" value="Genomic_DNA"/>
</dbReference>
<evidence type="ECO:0000256" key="3">
    <source>
        <dbReference type="ARBA" id="ARBA00022692"/>
    </source>
</evidence>
<keyword evidence="3 6" id="KW-0812">Transmembrane</keyword>
<keyword evidence="2" id="KW-1003">Cell membrane</keyword>
<reference evidence="8 9" key="1">
    <citation type="submission" date="2018-08" db="EMBL/GenBank/DDBJ databases">
        <title>Draft genome sequence of Psychrilyobacter sp. strain SD5 isolated from Black Sea water.</title>
        <authorList>
            <person name="Yadav S."/>
            <person name="Villanueva L."/>
            <person name="Damste J.S.S."/>
        </authorList>
    </citation>
    <scope>NUCLEOTIDE SEQUENCE [LARGE SCALE GENOMIC DNA]</scope>
    <source>
        <strain evidence="8 9">SD5</strain>
    </source>
</reference>
<evidence type="ECO:0000256" key="5">
    <source>
        <dbReference type="ARBA" id="ARBA00023136"/>
    </source>
</evidence>
<feature type="domain" description="DUF2179" evidence="7">
    <location>
        <begin position="241"/>
        <end position="276"/>
    </location>
</feature>
<dbReference type="InterPro" id="IPR051461">
    <property type="entry name" value="UPF0750_membrane"/>
</dbReference>
<comment type="subcellular location">
    <subcellularLocation>
        <location evidence="1">Cell membrane</location>
        <topology evidence="1">Multi-pass membrane protein</topology>
    </subcellularLocation>
</comment>
<dbReference type="Gene3D" id="3.30.70.120">
    <property type="match status" value="1"/>
</dbReference>
<feature type="transmembrane region" description="Helical" evidence="6">
    <location>
        <begin position="162"/>
        <end position="186"/>
    </location>
</feature>
<feature type="transmembrane region" description="Helical" evidence="6">
    <location>
        <begin position="79"/>
        <end position="100"/>
    </location>
</feature>
<evidence type="ECO:0000313" key="9">
    <source>
        <dbReference type="Proteomes" id="UP000263486"/>
    </source>
</evidence>
<keyword evidence="4 6" id="KW-1133">Transmembrane helix</keyword>
<feature type="transmembrane region" description="Helical" evidence="6">
    <location>
        <begin position="47"/>
        <end position="67"/>
    </location>
</feature>
<feature type="transmembrane region" description="Helical" evidence="6">
    <location>
        <begin position="106"/>
        <end position="125"/>
    </location>
</feature>
<evidence type="ECO:0000313" key="8">
    <source>
        <dbReference type="EMBL" id="REI42277.1"/>
    </source>
</evidence>
<comment type="caution">
    <text evidence="8">The sequence shown here is derived from an EMBL/GenBank/DDBJ whole genome shotgun (WGS) entry which is preliminary data.</text>
</comment>
<dbReference type="PIRSF" id="PIRSF006483">
    <property type="entry name" value="Membrane_protein_YitT"/>
    <property type="match status" value="1"/>
</dbReference>
<dbReference type="Pfam" id="PF02588">
    <property type="entry name" value="YitT_membrane"/>
    <property type="match status" value="1"/>
</dbReference>
<accession>A0ABX9KJH2</accession>
<feature type="transmembrane region" description="Helical" evidence="6">
    <location>
        <begin position="9"/>
        <end position="27"/>
    </location>
</feature>
<name>A0ABX9KJH2_9FUSO</name>
<keyword evidence="5 6" id="KW-0472">Membrane</keyword>
<dbReference type="InterPro" id="IPR003740">
    <property type="entry name" value="YitT"/>
</dbReference>
<evidence type="ECO:0000256" key="6">
    <source>
        <dbReference type="SAM" id="Phobius"/>
    </source>
</evidence>
<dbReference type="InterPro" id="IPR015867">
    <property type="entry name" value="N-reg_PII/ATP_PRibTrfase_C"/>
</dbReference>
<dbReference type="RefSeq" id="WP_114641655.1">
    <property type="nucleotide sequence ID" value="NZ_JAACIO010000005.1"/>
</dbReference>
<gene>
    <name evidence="8" type="ORF">DYH56_04450</name>
</gene>
<evidence type="ECO:0000256" key="2">
    <source>
        <dbReference type="ARBA" id="ARBA00022475"/>
    </source>
</evidence>
<evidence type="ECO:0000256" key="1">
    <source>
        <dbReference type="ARBA" id="ARBA00004651"/>
    </source>
</evidence>
<proteinExistence type="predicted"/>
<sequence length="286" mass="31479">MKNNSLRSYFFVYLGCIIQAFSVNVILKPNNLTVGGFTGLSLALENIIGVRYSIIYYILCLITLIMAFKFLGKVAGLKIILLSLTYPLLLVAFDFLNVFTVVLDDKLLVCIYYGVLTGIGSGLVLREGFSQGSSDTLARITNVLLLPHISIAKILFVIDVAVLFVCGSVFGLNSILYALVMQAVYMKTLDSVLMGMRAQLVKVIIITSKTEEVKKYIKEVLHRGVSLGNNSNDSNSLQLKLISICSTKEAHAMKEYVARIDKEAFINVAPVISVWGKGDGFEPLKQ</sequence>
<dbReference type="PANTHER" id="PTHR33545">
    <property type="entry name" value="UPF0750 MEMBRANE PROTEIN YITT-RELATED"/>
    <property type="match status" value="1"/>
</dbReference>
<evidence type="ECO:0000256" key="4">
    <source>
        <dbReference type="ARBA" id="ARBA00022989"/>
    </source>
</evidence>
<protein>
    <submittedName>
        <fullName evidence="8">DUF2179 domain-containing protein</fullName>
    </submittedName>
</protein>
<dbReference type="InterPro" id="IPR019264">
    <property type="entry name" value="DUF2179"/>
</dbReference>
<organism evidence="8 9">
    <name type="scientific">Psychrilyobacter piezotolerans</name>
    <dbReference type="NCBI Taxonomy" id="2293438"/>
    <lineage>
        <taxon>Bacteria</taxon>
        <taxon>Fusobacteriati</taxon>
        <taxon>Fusobacteriota</taxon>
        <taxon>Fusobacteriia</taxon>
        <taxon>Fusobacteriales</taxon>
        <taxon>Fusobacteriaceae</taxon>
        <taxon>Psychrilyobacter</taxon>
    </lineage>
</organism>
<evidence type="ECO:0000259" key="7">
    <source>
        <dbReference type="Pfam" id="PF10035"/>
    </source>
</evidence>
<dbReference type="PANTHER" id="PTHR33545:SF5">
    <property type="entry name" value="UPF0750 MEMBRANE PROTEIN YITT"/>
    <property type="match status" value="1"/>
</dbReference>
<keyword evidence="9" id="KW-1185">Reference proteome</keyword>